<keyword evidence="6" id="KW-0805">Transcription regulation</keyword>
<reference evidence="13 14" key="2">
    <citation type="journal article" date="2011" name="PLoS Genet.">
        <title>Caenorhabditis briggsae recombinant inbred line genotypes reveal inter-strain incompatibility and the evolution of recombination.</title>
        <authorList>
            <person name="Ross J.A."/>
            <person name="Koboldt D.C."/>
            <person name="Staisch J.E."/>
            <person name="Chamberlin H.M."/>
            <person name="Gupta B.P."/>
            <person name="Miller R.D."/>
            <person name="Baird S.E."/>
            <person name="Haag E.S."/>
        </authorList>
    </citation>
    <scope>NUCLEOTIDE SEQUENCE [LARGE SCALE GENOMIC DNA]</scope>
    <source>
        <strain evidence="13 14">AF16</strain>
    </source>
</reference>
<dbReference type="STRING" id="6238.A8XB35"/>
<gene>
    <name evidence="13 15" type="ORF">CBG10390</name>
    <name evidence="13" type="ORF">CBG_10390</name>
</gene>
<dbReference type="AlphaFoldDB" id="A8XB35"/>
<keyword evidence="3" id="KW-0479">Metal-binding</keyword>
<evidence type="ECO:0000256" key="10">
    <source>
        <dbReference type="ARBA" id="ARBA00023242"/>
    </source>
</evidence>
<dbReference type="PROSITE" id="PS51843">
    <property type="entry name" value="NR_LBD"/>
    <property type="match status" value="1"/>
</dbReference>
<dbReference type="GO" id="GO:0000978">
    <property type="term" value="F:RNA polymerase II cis-regulatory region sequence-specific DNA binding"/>
    <property type="evidence" value="ECO:0007669"/>
    <property type="project" value="InterPro"/>
</dbReference>
<keyword evidence="8" id="KW-0804">Transcription</keyword>
<dbReference type="Pfam" id="PF00105">
    <property type="entry name" value="zf-C4"/>
    <property type="match status" value="1"/>
</dbReference>
<evidence type="ECO:0000313" key="15">
    <source>
        <dbReference type="WormBase" id="CBG10390"/>
    </source>
</evidence>
<feature type="domain" description="NR LBD" evidence="12">
    <location>
        <begin position="135"/>
        <end position="383"/>
    </location>
</feature>
<dbReference type="RefSeq" id="XP_045094266.1">
    <property type="nucleotide sequence ID" value="XM_045236830.1"/>
</dbReference>
<dbReference type="eggNOG" id="KOG3575">
    <property type="taxonomic scope" value="Eukaryota"/>
</dbReference>
<evidence type="ECO:0000259" key="12">
    <source>
        <dbReference type="PROSITE" id="PS51843"/>
    </source>
</evidence>
<dbReference type="Gene3D" id="3.30.50.10">
    <property type="entry name" value="Erythroid Transcription Factor GATA-1, subunit A"/>
    <property type="match status" value="1"/>
</dbReference>
<evidence type="ECO:0000256" key="8">
    <source>
        <dbReference type="ARBA" id="ARBA00023163"/>
    </source>
</evidence>
<sequence>MQRSEKDPFLVLFKSSASSMPPSPTLEEICHICGDRATIKRYGAPACLGCTVFFRRTVVMNMIYKCLRGNNCIISYPHRCVCRSCRFEKCLQVGLRKNAIHIRDRFGPRKKSSRQTAANNQPSTFLTSWVKLQGEQHNRHLPFFAIHGASVAFRRDNQNVLKYRRRATAQDVNITMKLALEQANEWGDGLEPFKNLGIEVKKSVLSEYFLAFLLIDSTYKTAQEKDQGIWLLPNGSFVHPDYFFGLPQANIDMEEIKTKAQLHYDFVSNILEAVVRSFRKLQIDETECAVLKTILILKPSCSERAVYSGQERVLEGLYTTCMNDLMNYCMMKNIETGVERFGEILLLLSSIRCGVKNIYNHTRVSDLFSDMRFNDSVKNILLY</sequence>
<keyword evidence="14" id="KW-1185">Reference proteome</keyword>
<dbReference type="HOGENOM" id="CLU_007368_0_0_1"/>
<protein>
    <submittedName>
        <fullName evidence="13">Protein CBG10390</fullName>
    </submittedName>
</protein>
<dbReference type="InterPro" id="IPR013088">
    <property type="entry name" value="Znf_NHR/GATA"/>
</dbReference>
<dbReference type="InterPro" id="IPR001628">
    <property type="entry name" value="Znf_hrmn_rcpt"/>
</dbReference>
<dbReference type="PANTHER" id="PTHR46587:SF5">
    <property type="entry name" value="NUCLEAR HORMONE RECEPTOR FAMILY"/>
    <property type="match status" value="1"/>
</dbReference>
<comment type="subcellular location">
    <subcellularLocation>
        <location evidence="1">Nucleus</location>
    </subcellularLocation>
</comment>
<dbReference type="InterPro" id="IPR000536">
    <property type="entry name" value="Nucl_hrmn_rcpt_lig-bd"/>
</dbReference>
<evidence type="ECO:0000256" key="9">
    <source>
        <dbReference type="ARBA" id="ARBA00023170"/>
    </source>
</evidence>
<proteinExistence type="inferred from homology"/>
<dbReference type="SUPFAM" id="SSF57716">
    <property type="entry name" value="Glucocorticoid receptor-like (DNA-binding domain)"/>
    <property type="match status" value="1"/>
</dbReference>
<dbReference type="SUPFAM" id="SSF48508">
    <property type="entry name" value="Nuclear receptor ligand-binding domain"/>
    <property type="match status" value="1"/>
</dbReference>
<evidence type="ECO:0000313" key="14">
    <source>
        <dbReference type="Proteomes" id="UP000008549"/>
    </source>
</evidence>
<dbReference type="WormBase" id="CBG10390">
    <property type="protein sequence ID" value="CBP37449"/>
    <property type="gene ID" value="WBGene00031783"/>
</dbReference>
<dbReference type="GO" id="GO:0005634">
    <property type="term" value="C:nucleus"/>
    <property type="evidence" value="ECO:0007669"/>
    <property type="project" value="UniProtKB-SubCell"/>
</dbReference>
<dbReference type="InterPro" id="IPR035500">
    <property type="entry name" value="NHR-like_dom_sf"/>
</dbReference>
<dbReference type="SMART" id="SM00399">
    <property type="entry name" value="ZnF_C4"/>
    <property type="match status" value="1"/>
</dbReference>
<evidence type="ECO:0000256" key="2">
    <source>
        <dbReference type="ARBA" id="ARBA00005993"/>
    </source>
</evidence>
<reference evidence="13 14" key="1">
    <citation type="journal article" date="2003" name="PLoS Biol.">
        <title>The genome sequence of Caenorhabditis briggsae: a platform for comparative genomics.</title>
        <authorList>
            <person name="Stein L.D."/>
            <person name="Bao Z."/>
            <person name="Blasiar D."/>
            <person name="Blumenthal T."/>
            <person name="Brent M.R."/>
            <person name="Chen N."/>
            <person name="Chinwalla A."/>
            <person name="Clarke L."/>
            <person name="Clee C."/>
            <person name="Coghlan A."/>
            <person name="Coulson A."/>
            <person name="D'Eustachio P."/>
            <person name="Fitch D.H."/>
            <person name="Fulton L.A."/>
            <person name="Fulton R.E."/>
            <person name="Griffiths-Jones S."/>
            <person name="Harris T.W."/>
            <person name="Hillier L.W."/>
            <person name="Kamath R."/>
            <person name="Kuwabara P.E."/>
            <person name="Mardis E.R."/>
            <person name="Marra M.A."/>
            <person name="Miner T.L."/>
            <person name="Minx P."/>
            <person name="Mullikin J.C."/>
            <person name="Plumb R.W."/>
            <person name="Rogers J."/>
            <person name="Schein J.E."/>
            <person name="Sohrmann M."/>
            <person name="Spieth J."/>
            <person name="Stajich J.E."/>
            <person name="Wei C."/>
            <person name="Willey D."/>
            <person name="Wilson R.K."/>
            <person name="Durbin R."/>
            <person name="Waterston R.H."/>
        </authorList>
    </citation>
    <scope>NUCLEOTIDE SEQUENCE [LARGE SCALE GENOMIC DNA]</scope>
    <source>
        <strain evidence="13 14">AF16</strain>
    </source>
</reference>
<keyword evidence="5" id="KW-0862">Zinc</keyword>
<organism evidence="13 14">
    <name type="scientific">Caenorhabditis briggsae</name>
    <dbReference type="NCBI Taxonomy" id="6238"/>
    <lineage>
        <taxon>Eukaryota</taxon>
        <taxon>Metazoa</taxon>
        <taxon>Ecdysozoa</taxon>
        <taxon>Nematoda</taxon>
        <taxon>Chromadorea</taxon>
        <taxon>Rhabditida</taxon>
        <taxon>Rhabditina</taxon>
        <taxon>Rhabditomorpha</taxon>
        <taxon>Rhabditoidea</taxon>
        <taxon>Rhabditidae</taxon>
        <taxon>Peloderinae</taxon>
        <taxon>Caenorhabditis</taxon>
    </lineage>
</organism>
<evidence type="ECO:0000256" key="5">
    <source>
        <dbReference type="ARBA" id="ARBA00022833"/>
    </source>
</evidence>
<dbReference type="EMBL" id="HE600935">
    <property type="protein sequence ID" value="CAP29815.2"/>
    <property type="molecule type" value="Genomic_DNA"/>
</dbReference>
<name>A8XB35_CAEBR</name>
<feature type="domain" description="Nuclear receptor" evidence="11">
    <location>
        <begin position="27"/>
        <end position="102"/>
    </location>
</feature>
<dbReference type="KEGG" id="cbr:CBG_10390"/>
<dbReference type="InterPro" id="IPR049636">
    <property type="entry name" value="HNF4-like_DBD"/>
</dbReference>
<dbReference type="InterPro" id="IPR001723">
    <property type="entry name" value="Nuclear_hrmn_rcpt"/>
</dbReference>
<evidence type="ECO:0000256" key="7">
    <source>
        <dbReference type="ARBA" id="ARBA00023125"/>
    </source>
</evidence>
<keyword evidence="4" id="KW-0863">Zinc-finger</keyword>
<dbReference type="PRINTS" id="PR00047">
    <property type="entry name" value="STROIDFINGER"/>
</dbReference>
<evidence type="ECO:0000256" key="6">
    <source>
        <dbReference type="ARBA" id="ARBA00023015"/>
    </source>
</evidence>
<dbReference type="Proteomes" id="UP000008549">
    <property type="component" value="Unassembled WGS sequence"/>
</dbReference>
<comment type="similarity">
    <text evidence="2">Belongs to the nuclear hormone receptor family.</text>
</comment>
<evidence type="ECO:0000259" key="11">
    <source>
        <dbReference type="PROSITE" id="PS51030"/>
    </source>
</evidence>
<dbReference type="GO" id="GO:0008270">
    <property type="term" value="F:zinc ion binding"/>
    <property type="evidence" value="ECO:0007669"/>
    <property type="project" value="UniProtKB-KW"/>
</dbReference>
<dbReference type="Gene3D" id="1.10.565.10">
    <property type="entry name" value="Retinoid X Receptor"/>
    <property type="match status" value="1"/>
</dbReference>
<keyword evidence="10" id="KW-0539">Nucleus</keyword>
<evidence type="ECO:0000256" key="3">
    <source>
        <dbReference type="ARBA" id="ARBA00022723"/>
    </source>
</evidence>
<dbReference type="SMART" id="SM00430">
    <property type="entry name" value="HOLI"/>
    <property type="match status" value="1"/>
</dbReference>
<dbReference type="CTD" id="8577733"/>
<dbReference type="GeneID" id="8577733"/>
<evidence type="ECO:0000313" key="13">
    <source>
        <dbReference type="EMBL" id="CAP29815.2"/>
    </source>
</evidence>
<dbReference type="CDD" id="cd06157">
    <property type="entry name" value="NR_LBD"/>
    <property type="match status" value="1"/>
</dbReference>
<dbReference type="GO" id="GO:0003700">
    <property type="term" value="F:DNA-binding transcription factor activity"/>
    <property type="evidence" value="ECO:0007669"/>
    <property type="project" value="InterPro"/>
</dbReference>
<evidence type="ECO:0000256" key="4">
    <source>
        <dbReference type="ARBA" id="ARBA00022771"/>
    </source>
</evidence>
<evidence type="ECO:0000256" key="1">
    <source>
        <dbReference type="ARBA" id="ARBA00004123"/>
    </source>
</evidence>
<dbReference type="PROSITE" id="PS51030">
    <property type="entry name" value="NUCLEAR_REC_DBD_2"/>
    <property type="match status" value="1"/>
</dbReference>
<dbReference type="CDD" id="cd06960">
    <property type="entry name" value="NR_DBD_HNF4A"/>
    <property type="match status" value="1"/>
</dbReference>
<keyword evidence="9" id="KW-0675">Receptor</keyword>
<keyword evidence="7" id="KW-0238">DNA-binding</keyword>
<dbReference type="InParanoid" id="A8XB35"/>
<accession>A8XB35</accession>
<dbReference type="PANTHER" id="PTHR46587">
    <property type="entry name" value="NUCLEAR HORMONE RECEPTOR FAMILY"/>
    <property type="match status" value="1"/>
</dbReference>
<dbReference type="Pfam" id="PF00104">
    <property type="entry name" value="Hormone_recep"/>
    <property type="match status" value="1"/>
</dbReference>
<dbReference type="PRINTS" id="PR00398">
    <property type="entry name" value="STRDHORMONER"/>
</dbReference>